<keyword evidence="7" id="KW-0862">Zinc</keyword>
<gene>
    <name evidence="10" type="ORF">BT67DRAFT_252531</name>
</gene>
<dbReference type="Proteomes" id="UP001304895">
    <property type="component" value="Unassembled WGS sequence"/>
</dbReference>
<evidence type="ECO:0000259" key="9">
    <source>
        <dbReference type="Pfam" id="PF00432"/>
    </source>
</evidence>
<evidence type="ECO:0000313" key="10">
    <source>
        <dbReference type="EMBL" id="KAK4129885.1"/>
    </source>
</evidence>
<keyword evidence="11" id="KW-1185">Reference proteome</keyword>
<evidence type="ECO:0000256" key="1">
    <source>
        <dbReference type="ARBA" id="ARBA00001947"/>
    </source>
</evidence>
<dbReference type="PANTHER" id="PTHR11774:SF4">
    <property type="entry name" value="GERANYLGERANYL TRANSFERASE TYPE-1 SUBUNIT BETA"/>
    <property type="match status" value="1"/>
</dbReference>
<dbReference type="SUPFAM" id="SSF48239">
    <property type="entry name" value="Terpenoid cyclases/Protein prenyltransferases"/>
    <property type="match status" value="1"/>
</dbReference>
<evidence type="ECO:0000256" key="6">
    <source>
        <dbReference type="ARBA" id="ARBA00022737"/>
    </source>
</evidence>
<organism evidence="10 11">
    <name type="scientific">Trichocladium antarcticum</name>
    <dbReference type="NCBI Taxonomy" id="1450529"/>
    <lineage>
        <taxon>Eukaryota</taxon>
        <taxon>Fungi</taxon>
        <taxon>Dikarya</taxon>
        <taxon>Ascomycota</taxon>
        <taxon>Pezizomycotina</taxon>
        <taxon>Sordariomycetes</taxon>
        <taxon>Sordariomycetidae</taxon>
        <taxon>Sordariales</taxon>
        <taxon>Chaetomiaceae</taxon>
        <taxon>Trichocladium</taxon>
    </lineage>
</organism>
<dbReference type="Pfam" id="PF00432">
    <property type="entry name" value="Prenyltrans"/>
    <property type="match status" value="1"/>
</dbReference>
<evidence type="ECO:0000256" key="7">
    <source>
        <dbReference type="ARBA" id="ARBA00022833"/>
    </source>
</evidence>
<feature type="region of interest" description="Disordered" evidence="8">
    <location>
        <begin position="301"/>
        <end position="326"/>
    </location>
</feature>
<dbReference type="InterPro" id="IPR001330">
    <property type="entry name" value="Prenyltrans"/>
</dbReference>
<comment type="caution">
    <text evidence="10">The sequence shown here is derived from an EMBL/GenBank/DDBJ whole genome shotgun (WGS) entry which is preliminary data.</text>
</comment>
<evidence type="ECO:0000256" key="8">
    <source>
        <dbReference type="SAM" id="MobiDB-lite"/>
    </source>
</evidence>
<keyword evidence="4" id="KW-0808">Transferase</keyword>
<feature type="compositionally biased region" description="Acidic residues" evidence="8">
    <location>
        <begin position="313"/>
        <end position="324"/>
    </location>
</feature>
<evidence type="ECO:0000256" key="2">
    <source>
        <dbReference type="ARBA" id="ARBA00010497"/>
    </source>
</evidence>
<comment type="similarity">
    <text evidence="2">Belongs to the protein prenyltransferase subunit beta family.</text>
</comment>
<keyword evidence="3" id="KW-0637">Prenyltransferase</keyword>
<evidence type="ECO:0000256" key="4">
    <source>
        <dbReference type="ARBA" id="ARBA00022679"/>
    </source>
</evidence>
<proteinExistence type="inferred from homology"/>
<feature type="compositionally biased region" description="Low complexity" evidence="8">
    <location>
        <begin position="301"/>
        <end position="312"/>
    </location>
</feature>
<reference evidence="10" key="1">
    <citation type="journal article" date="2023" name="Mol. Phylogenet. Evol.">
        <title>Genome-scale phylogeny and comparative genomics of the fungal order Sordariales.</title>
        <authorList>
            <person name="Hensen N."/>
            <person name="Bonometti L."/>
            <person name="Westerberg I."/>
            <person name="Brannstrom I.O."/>
            <person name="Guillou S."/>
            <person name="Cros-Aarteil S."/>
            <person name="Calhoun S."/>
            <person name="Haridas S."/>
            <person name="Kuo A."/>
            <person name="Mondo S."/>
            <person name="Pangilinan J."/>
            <person name="Riley R."/>
            <person name="LaButti K."/>
            <person name="Andreopoulos B."/>
            <person name="Lipzen A."/>
            <person name="Chen C."/>
            <person name="Yan M."/>
            <person name="Daum C."/>
            <person name="Ng V."/>
            <person name="Clum A."/>
            <person name="Steindorff A."/>
            <person name="Ohm R.A."/>
            <person name="Martin F."/>
            <person name="Silar P."/>
            <person name="Natvig D.O."/>
            <person name="Lalanne C."/>
            <person name="Gautier V."/>
            <person name="Ament-Velasquez S.L."/>
            <person name="Kruys A."/>
            <person name="Hutchinson M.I."/>
            <person name="Powell A.J."/>
            <person name="Barry K."/>
            <person name="Miller A.N."/>
            <person name="Grigoriev I.V."/>
            <person name="Debuchy R."/>
            <person name="Gladieux P."/>
            <person name="Hiltunen Thoren M."/>
            <person name="Johannesson H."/>
        </authorList>
    </citation>
    <scope>NUCLEOTIDE SEQUENCE</scope>
    <source>
        <strain evidence="10">CBS 123565</strain>
    </source>
</reference>
<comment type="cofactor">
    <cofactor evidence="1">
        <name>Zn(2+)</name>
        <dbReference type="ChEBI" id="CHEBI:29105"/>
    </cofactor>
</comment>
<dbReference type="PANTHER" id="PTHR11774">
    <property type="entry name" value="GERANYLGERANYL TRANSFERASE TYPE BETA SUBUNIT"/>
    <property type="match status" value="1"/>
</dbReference>
<protein>
    <submittedName>
        <fullName evidence="10">Terpenoid cyclases/Protein prenyltransferase</fullName>
    </submittedName>
</protein>
<dbReference type="GO" id="GO:0005953">
    <property type="term" value="C:CAAX-protein geranylgeranyltransferase complex"/>
    <property type="evidence" value="ECO:0007669"/>
    <property type="project" value="TreeGrafter"/>
</dbReference>
<evidence type="ECO:0000313" key="11">
    <source>
        <dbReference type="Proteomes" id="UP001304895"/>
    </source>
</evidence>
<keyword evidence="5" id="KW-0479">Metal-binding</keyword>
<dbReference type="AlphaFoldDB" id="A0AAN6UBD5"/>
<dbReference type="GO" id="GO:0046872">
    <property type="term" value="F:metal ion binding"/>
    <property type="evidence" value="ECO:0007669"/>
    <property type="project" value="UniProtKB-KW"/>
</dbReference>
<dbReference type="InterPro" id="IPR008930">
    <property type="entry name" value="Terpenoid_cyclase/PrenylTrfase"/>
</dbReference>
<name>A0AAN6UBD5_9PEZI</name>
<sequence>MADTEPALDIARHLKYWKMCLQHPLPNHYLSNEGNRVALAYFIINSIAILTPPPAGDADPPQTKPLIPAADRPRLRQWVLSHQHPGGGFAASSSLVFPLQGYEPWEPETGAAQDVEGPGLANLPATVFALHLLALLADEGDGAGAFRGVDRVQLLRWLRRLQRADGSFGEVLKRLPGRGWFIGGGNDMRYCYIAASVRWMLRGDLEEGQVGWVEDFDTDALARYILMTQTYDGGFAGSSQEEPHAGYAYCAISALSLLDRPLETTTTTPSHHSTTLRSGIRNLPGLLHWLTSRQFTYLDPDSPLAARDAPSSPDDDNDDDDNDDPINFLLPVHPGALAPPAARRHVACNGRANKVADTCYTWWVGASLIGLGAPQLVDWPAARRFLLDRMAHRIGGFSKYPGGPPDVYHGCFGLTALAVMGEAGLHAVDAALAVPVGTVRVIEKARAALVRRDRGRGAGLVSGAVALGVAMRGREPGWLRAVERG</sequence>
<dbReference type="GO" id="GO:0004662">
    <property type="term" value="F:CAAX-protein geranylgeranyltransferase activity"/>
    <property type="evidence" value="ECO:0007669"/>
    <property type="project" value="TreeGrafter"/>
</dbReference>
<accession>A0AAN6UBD5</accession>
<dbReference type="EMBL" id="MU853449">
    <property type="protein sequence ID" value="KAK4129885.1"/>
    <property type="molecule type" value="Genomic_DNA"/>
</dbReference>
<evidence type="ECO:0000256" key="3">
    <source>
        <dbReference type="ARBA" id="ARBA00022602"/>
    </source>
</evidence>
<reference evidence="10" key="2">
    <citation type="submission" date="2023-05" db="EMBL/GenBank/DDBJ databases">
        <authorList>
            <consortium name="Lawrence Berkeley National Laboratory"/>
            <person name="Steindorff A."/>
            <person name="Hensen N."/>
            <person name="Bonometti L."/>
            <person name="Westerberg I."/>
            <person name="Brannstrom I.O."/>
            <person name="Guillou S."/>
            <person name="Cros-Aarteil S."/>
            <person name="Calhoun S."/>
            <person name="Haridas S."/>
            <person name="Kuo A."/>
            <person name="Mondo S."/>
            <person name="Pangilinan J."/>
            <person name="Riley R."/>
            <person name="Labutti K."/>
            <person name="Andreopoulos B."/>
            <person name="Lipzen A."/>
            <person name="Chen C."/>
            <person name="Yanf M."/>
            <person name="Daum C."/>
            <person name="Ng V."/>
            <person name="Clum A."/>
            <person name="Ohm R."/>
            <person name="Martin F."/>
            <person name="Silar P."/>
            <person name="Natvig D."/>
            <person name="Lalanne C."/>
            <person name="Gautier V."/>
            <person name="Ament-Velasquez S.L."/>
            <person name="Kruys A."/>
            <person name="Hutchinson M.I."/>
            <person name="Powell A.J."/>
            <person name="Barry K."/>
            <person name="Miller A.N."/>
            <person name="Grigoriev I.V."/>
            <person name="Debuchy R."/>
            <person name="Gladieux P."/>
            <person name="Thoren M.H."/>
            <person name="Johannesson H."/>
        </authorList>
    </citation>
    <scope>NUCLEOTIDE SEQUENCE</scope>
    <source>
        <strain evidence="10">CBS 123565</strain>
    </source>
</reference>
<keyword evidence="6" id="KW-0677">Repeat</keyword>
<dbReference type="InterPro" id="IPR045089">
    <property type="entry name" value="PGGT1B-like"/>
</dbReference>
<evidence type="ECO:0000256" key="5">
    <source>
        <dbReference type="ARBA" id="ARBA00022723"/>
    </source>
</evidence>
<feature type="domain" description="Prenyltransferase alpha-alpha toroid" evidence="9">
    <location>
        <begin position="8"/>
        <end position="433"/>
    </location>
</feature>
<dbReference type="Gene3D" id="1.50.10.20">
    <property type="match status" value="1"/>
</dbReference>